<dbReference type="Pfam" id="PF07943">
    <property type="entry name" value="PBP5_C"/>
    <property type="match status" value="1"/>
</dbReference>
<comment type="caution">
    <text evidence="16">The sequence shown here is derived from an EMBL/GenBank/DDBJ whole genome shotgun (WGS) entry which is preliminary data.</text>
</comment>
<dbReference type="SMART" id="SM00936">
    <property type="entry name" value="PBP5_C"/>
    <property type="match status" value="1"/>
</dbReference>
<evidence type="ECO:0000256" key="11">
    <source>
        <dbReference type="ARBA" id="ARBA00023316"/>
    </source>
</evidence>
<comment type="similarity">
    <text evidence="3 13">Belongs to the peptidase S11 family.</text>
</comment>
<dbReference type="Pfam" id="PF00768">
    <property type="entry name" value="Peptidase_S11"/>
    <property type="match status" value="1"/>
</dbReference>
<evidence type="ECO:0000259" key="15">
    <source>
        <dbReference type="SMART" id="SM00936"/>
    </source>
</evidence>
<gene>
    <name evidence="16" type="ORF">ACFSUO_10285</name>
</gene>
<keyword evidence="7 14" id="KW-0732">Signal</keyword>
<dbReference type="PRINTS" id="PR00725">
    <property type="entry name" value="DADACBPTASE1"/>
</dbReference>
<dbReference type="InterPro" id="IPR012907">
    <property type="entry name" value="Peptidase_S11_C"/>
</dbReference>
<proteinExistence type="inferred from homology"/>
<keyword evidence="6" id="KW-0645">Protease</keyword>
<evidence type="ECO:0000256" key="9">
    <source>
        <dbReference type="ARBA" id="ARBA00022960"/>
    </source>
</evidence>
<dbReference type="Gene3D" id="3.40.710.10">
    <property type="entry name" value="DD-peptidase/beta-lactamase superfamily"/>
    <property type="match status" value="1"/>
</dbReference>
<reference evidence="17" key="1">
    <citation type="journal article" date="2019" name="Int. J. Syst. Evol. Microbiol.">
        <title>The Global Catalogue of Microorganisms (GCM) 10K type strain sequencing project: providing services to taxonomists for standard genome sequencing and annotation.</title>
        <authorList>
            <consortium name="The Broad Institute Genomics Platform"/>
            <consortium name="The Broad Institute Genome Sequencing Center for Infectious Disease"/>
            <person name="Wu L."/>
            <person name="Ma J."/>
        </authorList>
    </citation>
    <scope>NUCLEOTIDE SEQUENCE [LARGE SCALE GENOMIC DNA]</scope>
    <source>
        <strain evidence="17">TISTR 1535</strain>
    </source>
</reference>
<evidence type="ECO:0000256" key="4">
    <source>
        <dbReference type="ARBA" id="ARBA00012448"/>
    </source>
</evidence>
<dbReference type="PANTHER" id="PTHR21581">
    <property type="entry name" value="D-ALANYL-D-ALANINE CARBOXYPEPTIDASE"/>
    <property type="match status" value="1"/>
</dbReference>
<keyword evidence="10" id="KW-0573">Peptidoglycan synthesis</keyword>
<dbReference type="Gene3D" id="2.60.410.10">
    <property type="entry name" value="D-Ala-D-Ala carboxypeptidase, C-terminal domain"/>
    <property type="match status" value="1"/>
</dbReference>
<protein>
    <recommendedName>
        <fullName evidence="4">serine-type D-Ala-D-Ala carboxypeptidase</fullName>
        <ecNumber evidence="4">3.4.16.4</ecNumber>
    </recommendedName>
</protein>
<evidence type="ECO:0000313" key="17">
    <source>
        <dbReference type="Proteomes" id="UP001597502"/>
    </source>
</evidence>
<dbReference type="EC" id="3.4.16.4" evidence="4"/>
<dbReference type="InterPro" id="IPR018044">
    <property type="entry name" value="Peptidase_S11"/>
</dbReference>
<dbReference type="RefSeq" id="WP_382393769.1">
    <property type="nucleotide sequence ID" value="NZ_JBHUNA010000021.1"/>
</dbReference>
<keyword evidence="9" id="KW-0133">Cell shape</keyword>
<feature type="signal peptide" evidence="14">
    <location>
        <begin position="1"/>
        <end position="31"/>
    </location>
</feature>
<keyword evidence="5" id="KW-0121">Carboxypeptidase</keyword>
<dbReference type="SUPFAM" id="SSF69189">
    <property type="entry name" value="Penicillin-binding protein associated domain"/>
    <property type="match status" value="1"/>
</dbReference>
<evidence type="ECO:0000256" key="7">
    <source>
        <dbReference type="ARBA" id="ARBA00022729"/>
    </source>
</evidence>
<comment type="catalytic activity">
    <reaction evidence="12">
        <text>Preferential cleavage: (Ac)2-L-Lys-D-Ala-|-D-Ala. Also transpeptidation of peptidyl-alanyl moieties that are N-acyl substituents of D-alanine.</text>
        <dbReference type="EC" id="3.4.16.4"/>
    </reaction>
</comment>
<dbReference type="Proteomes" id="UP001597502">
    <property type="component" value="Unassembled WGS sequence"/>
</dbReference>
<evidence type="ECO:0000256" key="3">
    <source>
        <dbReference type="ARBA" id="ARBA00007164"/>
    </source>
</evidence>
<dbReference type="InterPro" id="IPR015956">
    <property type="entry name" value="Peniciliin-bd_prot_C_sf"/>
</dbReference>
<evidence type="ECO:0000256" key="5">
    <source>
        <dbReference type="ARBA" id="ARBA00022645"/>
    </source>
</evidence>
<feature type="chain" id="PRO_5045655344" description="serine-type D-Ala-D-Ala carboxypeptidase" evidence="14">
    <location>
        <begin position="32"/>
        <end position="447"/>
    </location>
</feature>
<comment type="function">
    <text evidence="1">Removes C-terminal D-alanyl residues from sugar-peptide cell wall precursors.</text>
</comment>
<dbReference type="EMBL" id="JBHUNA010000021">
    <property type="protein sequence ID" value="MFD2761358.1"/>
    <property type="molecule type" value="Genomic_DNA"/>
</dbReference>
<evidence type="ECO:0000256" key="10">
    <source>
        <dbReference type="ARBA" id="ARBA00022984"/>
    </source>
</evidence>
<feature type="domain" description="Peptidase S11 D-Ala-D-Ala carboxypeptidase A C-terminal" evidence="15">
    <location>
        <begin position="307"/>
        <end position="417"/>
    </location>
</feature>
<dbReference type="GO" id="GO:0016787">
    <property type="term" value="F:hydrolase activity"/>
    <property type="evidence" value="ECO:0007669"/>
    <property type="project" value="UniProtKB-KW"/>
</dbReference>
<evidence type="ECO:0000256" key="13">
    <source>
        <dbReference type="RuleBase" id="RU004016"/>
    </source>
</evidence>
<evidence type="ECO:0000256" key="12">
    <source>
        <dbReference type="ARBA" id="ARBA00034000"/>
    </source>
</evidence>
<comment type="pathway">
    <text evidence="2">Cell wall biogenesis; peptidoglycan biosynthesis.</text>
</comment>
<name>A0ABW5V6M7_9BACI</name>
<keyword evidence="11" id="KW-0961">Cell wall biogenesis/degradation</keyword>
<evidence type="ECO:0000256" key="1">
    <source>
        <dbReference type="ARBA" id="ARBA00003217"/>
    </source>
</evidence>
<organism evidence="16 17">
    <name type="scientific">Lentibacillus juripiscarius</name>
    <dbReference type="NCBI Taxonomy" id="257446"/>
    <lineage>
        <taxon>Bacteria</taxon>
        <taxon>Bacillati</taxon>
        <taxon>Bacillota</taxon>
        <taxon>Bacilli</taxon>
        <taxon>Bacillales</taxon>
        <taxon>Bacillaceae</taxon>
        <taxon>Lentibacillus</taxon>
    </lineage>
</organism>
<sequence length="447" mass="49465">MNNNRKKQMSLFLAVLVMMAAVLTQPFSAQAATLDIEAESAILVDAETGKILYAKKPDMALPPASMTKMMTEYLVHEAIEEGQISWDTTTQISDYPYSISANPAFSGVGLTQSQDYTVRELYEAMAINSDNATTIALAELIAGSEGEFVKMMNKKAEEMGLPDYKFVNSTGLANSSLGENVPEGTDPNANNLLSARSAALLAYNLINDYPEALDVSKVPSTEFDGQTIRNYNWMLPHDAKEASSLQQFHYEGIDGLKTGHTDLAKYCFTGTAKRDNNRFISVIMKAEDEPARFQQTAKLMDYGFQRFQKQEIFAEGYQLEDKSDISVAKGKEDTVQIATKEAFSAPIKEGQAENYSIKYHLNKDKLNKDGELIAPVKKGEKVGTAEIVYNGEEDYGYIYPDAGKQTIDLVAQSEVEKDNWFMLAIGSVGEFFGNLFSTVVDTVKGWF</sequence>
<evidence type="ECO:0000256" key="2">
    <source>
        <dbReference type="ARBA" id="ARBA00004752"/>
    </source>
</evidence>
<dbReference type="InterPro" id="IPR037167">
    <property type="entry name" value="Peptidase_S11_C_sf"/>
</dbReference>
<dbReference type="SUPFAM" id="SSF56601">
    <property type="entry name" value="beta-lactamase/transpeptidase-like"/>
    <property type="match status" value="1"/>
</dbReference>
<accession>A0ABW5V6M7</accession>
<dbReference type="InterPro" id="IPR001967">
    <property type="entry name" value="Peptidase_S11_N"/>
</dbReference>
<evidence type="ECO:0000256" key="6">
    <source>
        <dbReference type="ARBA" id="ARBA00022670"/>
    </source>
</evidence>
<keyword evidence="8 16" id="KW-0378">Hydrolase</keyword>
<dbReference type="InterPro" id="IPR012338">
    <property type="entry name" value="Beta-lactam/transpept-like"/>
</dbReference>
<evidence type="ECO:0000256" key="14">
    <source>
        <dbReference type="SAM" id="SignalP"/>
    </source>
</evidence>
<evidence type="ECO:0000256" key="8">
    <source>
        <dbReference type="ARBA" id="ARBA00022801"/>
    </source>
</evidence>
<dbReference type="PANTHER" id="PTHR21581:SF11">
    <property type="entry name" value="D-ALANYL-D-ALANINE CARBOXYPEPTIDASE DACA"/>
    <property type="match status" value="1"/>
</dbReference>
<evidence type="ECO:0000313" key="16">
    <source>
        <dbReference type="EMBL" id="MFD2761358.1"/>
    </source>
</evidence>
<keyword evidence="17" id="KW-1185">Reference proteome</keyword>